<sequence>MKLSNKNTSIVAIVPTYNSWNTLKQCLASLQRQTFRLKEVVVVDNGSTDATSPNVRKEFSGTTLVTLRENTGVTGGRNKGLEIARKLNPDFFLIFDHDMVANPNMLSELLLPFFDNTKVGITTPKIYYWDNKEIIWAAGTGVNLWTGQTIFRGGKDNGQFEQTQEVAVAPAVLLVKAEVVEKVSGFDEKYFATYEDTDFCFRAKNKGFLTFYTPKAIAYHKIPYDDRDAMRRLLERTYYIGRNRVLFMKKFAKSYPIFLLFISIYLLYYLYLSLKYSSPKAVLDFIRGTISGMIET</sequence>
<dbReference type="Gene3D" id="3.90.550.10">
    <property type="entry name" value="Spore Coat Polysaccharide Biosynthesis Protein SpsA, Chain A"/>
    <property type="match status" value="1"/>
</dbReference>
<dbReference type="CDD" id="cd04186">
    <property type="entry name" value="GT_2_like_c"/>
    <property type="match status" value="1"/>
</dbReference>
<dbReference type="SUPFAM" id="SSF53448">
    <property type="entry name" value="Nucleotide-diphospho-sugar transferases"/>
    <property type="match status" value="1"/>
</dbReference>
<organism evidence="6 7">
    <name type="scientific">Candidatus Woesebacteria bacterium GWA1_41_8</name>
    <dbReference type="NCBI Taxonomy" id="1802471"/>
    <lineage>
        <taxon>Bacteria</taxon>
        <taxon>Candidatus Woeseibacteriota</taxon>
    </lineage>
</organism>
<dbReference type="Pfam" id="PF00535">
    <property type="entry name" value="Glycos_transf_2"/>
    <property type="match status" value="1"/>
</dbReference>
<evidence type="ECO:0000256" key="3">
    <source>
        <dbReference type="ARBA" id="ARBA00022679"/>
    </source>
</evidence>
<accession>A0A1F7WJU0</accession>
<gene>
    <name evidence="6" type="ORF">A2115_03070</name>
</gene>
<dbReference type="GO" id="GO:0016757">
    <property type="term" value="F:glycosyltransferase activity"/>
    <property type="evidence" value="ECO:0007669"/>
    <property type="project" value="UniProtKB-KW"/>
</dbReference>
<reference evidence="6 7" key="1">
    <citation type="journal article" date="2016" name="Nat. Commun.">
        <title>Thousands of microbial genomes shed light on interconnected biogeochemical processes in an aquifer system.</title>
        <authorList>
            <person name="Anantharaman K."/>
            <person name="Brown C.T."/>
            <person name="Hug L.A."/>
            <person name="Sharon I."/>
            <person name="Castelle C.J."/>
            <person name="Probst A.J."/>
            <person name="Thomas B.C."/>
            <person name="Singh A."/>
            <person name="Wilkins M.J."/>
            <person name="Karaoz U."/>
            <person name="Brodie E.L."/>
            <person name="Williams K.H."/>
            <person name="Hubbard S.S."/>
            <person name="Banfield J.F."/>
        </authorList>
    </citation>
    <scope>NUCLEOTIDE SEQUENCE [LARGE SCALE GENOMIC DNA]</scope>
</reference>
<dbReference type="EMBL" id="MGFJ01000022">
    <property type="protein sequence ID" value="OGM02418.1"/>
    <property type="molecule type" value="Genomic_DNA"/>
</dbReference>
<feature type="transmembrane region" description="Helical" evidence="4">
    <location>
        <begin position="254"/>
        <end position="271"/>
    </location>
</feature>
<dbReference type="InterPro" id="IPR001173">
    <property type="entry name" value="Glyco_trans_2-like"/>
</dbReference>
<keyword evidence="4" id="KW-0812">Transmembrane</keyword>
<dbReference type="Proteomes" id="UP000176198">
    <property type="component" value="Unassembled WGS sequence"/>
</dbReference>
<dbReference type="PANTHER" id="PTHR43179:SF12">
    <property type="entry name" value="GALACTOFURANOSYLTRANSFERASE GLFT2"/>
    <property type="match status" value="1"/>
</dbReference>
<feature type="domain" description="Glycosyltransferase 2-like" evidence="5">
    <location>
        <begin position="13"/>
        <end position="153"/>
    </location>
</feature>
<evidence type="ECO:0000259" key="5">
    <source>
        <dbReference type="Pfam" id="PF00535"/>
    </source>
</evidence>
<dbReference type="PANTHER" id="PTHR43179">
    <property type="entry name" value="RHAMNOSYLTRANSFERASE WBBL"/>
    <property type="match status" value="1"/>
</dbReference>
<evidence type="ECO:0000313" key="7">
    <source>
        <dbReference type="Proteomes" id="UP000176198"/>
    </source>
</evidence>
<evidence type="ECO:0000256" key="4">
    <source>
        <dbReference type="SAM" id="Phobius"/>
    </source>
</evidence>
<evidence type="ECO:0000313" key="6">
    <source>
        <dbReference type="EMBL" id="OGM02418.1"/>
    </source>
</evidence>
<name>A0A1F7WJU0_9BACT</name>
<dbReference type="AlphaFoldDB" id="A0A1F7WJU0"/>
<keyword evidence="4" id="KW-0472">Membrane</keyword>
<proteinExistence type="inferred from homology"/>
<keyword evidence="2" id="KW-0328">Glycosyltransferase</keyword>
<evidence type="ECO:0000256" key="2">
    <source>
        <dbReference type="ARBA" id="ARBA00022676"/>
    </source>
</evidence>
<comment type="similarity">
    <text evidence="1">Belongs to the glycosyltransferase 2 family.</text>
</comment>
<keyword evidence="4" id="KW-1133">Transmembrane helix</keyword>
<evidence type="ECO:0000256" key="1">
    <source>
        <dbReference type="ARBA" id="ARBA00006739"/>
    </source>
</evidence>
<dbReference type="InterPro" id="IPR029044">
    <property type="entry name" value="Nucleotide-diphossugar_trans"/>
</dbReference>
<keyword evidence="3" id="KW-0808">Transferase</keyword>
<comment type="caution">
    <text evidence="6">The sequence shown here is derived from an EMBL/GenBank/DDBJ whole genome shotgun (WGS) entry which is preliminary data.</text>
</comment>
<dbReference type="STRING" id="1802471.A2115_03070"/>
<protein>
    <recommendedName>
        <fullName evidence="5">Glycosyltransferase 2-like domain-containing protein</fullName>
    </recommendedName>
</protein>